<proteinExistence type="predicted"/>
<keyword evidence="8" id="KW-1185">Reference proteome</keyword>
<feature type="transmembrane region" description="Helical" evidence="6">
    <location>
        <begin position="313"/>
        <end position="337"/>
    </location>
</feature>
<evidence type="ECO:0000256" key="1">
    <source>
        <dbReference type="ARBA" id="ARBA00004651"/>
    </source>
</evidence>
<keyword evidence="3 6" id="KW-0812">Transmembrane</keyword>
<dbReference type="AlphaFoldDB" id="A0A5S5DVM2"/>
<evidence type="ECO:0000256" key="4">
    <source>
        <dbReference type="ARBA" id="ARBA00022989"/>
    </source>
</evidence>
<feature type="transmembrane region" description="Helical" evidence="6">
    <location>
        <begin position="130"/>
        <end position="152"/>
    </location>
</feature>
<accession>A0A5S5DVM2</accession>
<feature type="transmembrane region" description="Helical" evidence="6">
    <location>
        <begin position="189"/>
        <end position="210"/>
    </location>
</feature>
<dbReference type="GO" id="GO:0005886">
    <property type="term" value="C:plasma membrane"/>
    <property type="evidence" value="ECO:0007669"/>
    <property type="project" value="UniProtKB-SubCell"/>
</dbReference>
<sequence length="434" mass="49707">MIFPKKHISNPRFNLLFKTLSVLILRVLGVTLLFGVTLFLTNNFSASLIGKYDFVRSFLLVFGSLTLLGTEHSILYFAGKLNGVKEKQHIKSIYIKMISLIFMAYLVLTTIVFLLNKEFINSFFNDLDTYFLIFNTTMIIFFYSISILNFEVLRTLNYTTLSELYRNIIKYLPFFLGAILINYLEENQLLINVYLIGFILIGIISTYQVFNKFKKSAAKPNNYIGMTEVFKKSYPMAISGMAFFLLQSIDVLFLKKYTNNQTIAYYSVAVKFVLIIALVINAININIASKIAELYTLKKIIELKKILNQGTKFMFIGSLILCILIVTFSSQILSFFGEEYIASETALKIMVLSQGVCSFFGSTAVYLNMTGKQKQFQNILTVAVLINFILNFYLIPIYGMVGAAISFSFSLFFWNILSVIIIYKKDRILMLGWL</sequence>
<feature type="transmembrane region" description="Helical" evidence="6">
    <location>
        <begin position="60"/>
        <end position="81"/>
    </location>
</feature>
<dbReference type="Proteomes" id="UP000323136">
    <property type="component" value="Unassembled WGS sequence"/>
</dbReference>
<protein>
    <submittedName>
        <fullName evidence="7">O-antigen/teichoic acid export membrane protein</fullName>
    </submittedName>
</protein>
<feature type="transmembrane region" description="Helical" evidence="6">
    <location>
        <begin position="349"/>
        <end position="367"/>
    </location>
</feature>
<dbReference type="GO" id="GO:0015297">
    <property type="term" value="F:antiporter activity"/>
    <property type="evidence" value="ECO:0007669"/>
    <property type="project" value="InterPro"/>
</dbReference>
<dbReference type="EMBL" id="VNIA01000001">
    <property type="protein sequence ID" value="TYP99901.1"/>
    <property type="molecule type" value="Genomic_DNA"/>
</dbReference>
<dbReference type="GO" id="GO:0042910">
    <property type="term" value="F:xenobiotic transmembrane transporter activity"/>
    <property type="evidence" value="ECO:0007669"/>
    <property type="project" value="InterPro"/>
</dbReference>
<keyword evidence="5 6" id="KW-0472">Membrane</keyword>
<feature type="transmembrane region" description="Helical" evidence="6">
    <location>
        <begin position="234"/>
        <end position="254"/>
    </location>
</feature>
<feature type="transmembrane region" description="Helical" evidence="6">
    <location>
        <begin position="404"/>
        <end position="423"/>
    </location>
</feature>
<organism evidence="7 8">
    <name type="scientific">Tenacibaculum adriaticum</name>
    <dbReference type="NCBI Taxonomy" id="413713"/>
    <lineage>
        <taxon>Bacteria</taxon>
        <taxon>Pseudomonadati</taxon>
        <taxon>Bacteroidota</taxon>
        <taxon>Flavobacteriia</taxon>
        <taxon>Flavobacteriales</taxon>
        <taxon>Flavobacteriaceae</taxon>
        <taxon>Tenacibaculum</taxon>
    </lineage>
</organism>
<keyword evidence="4 6" id="KW-1133">Transmembrane helix</keyword>
<keyword evidence="2" id="KW-1003">Cell membrane</keyword>
<comment type="caution">
    <text evidence="7">The sequence shown here is derived from an EMBL/GenBank/DDBJ whole genome shotgun (WGS) entry which is preliminary data.</text>
</comment>
<evidence type="ECO:0000256" key="5">
    <source>
        <dbReference type="ARBA" id="ARBA00023136"/>
    </source>
</evidence>
<feature type="transmembrane region" description="Helical" evidence="6">
    <location>
        <begin position="266"/>
        <end position="292"/>
    </location>
</feature>
<gene>
    <name evidence="7" type="ORF">C7447_101508</name>
</gene>
<feature type="transmembrane region" description="Helical" evidence="6">
    <location>
        <begin position="164"/>
        <end position="183"/>
    </location>
</feature>
<feature type="transmembrane region" description="Helical" evidence="6">
    <location>
        <begin position="93"/>
        <end position="115"/>
    </location>
</feature>
<comment type="subcellular location">
    <subcellularLocation>
        <location evidence="1">Cell membrane</location>
        <topology evidence="1">Multi-pass membrane protein</topology>
    </subcellularLocation>
</comment>
<reference evidence="7 8" key="1">
    <citation type="submission" date="2019-07" db="EMBL/GenBank/DDBJ databases">
        <title>Genomic Encyclopedia of Type Strains, Phase IV (KMG-IV): sequencing the most valuable type-strain genomes for metagenomic binning, comparative biology and taxonomic classification.</title>
        <authorList>
            <person name="Goeker M."/>
        </authorList>
    </citation>
    <scope>NUCLEOTIDE SEQUENCE [LARGE SCALE GENOMIC DNA]</scope>
    <source>
        <strain evidence="7 8">DSM 18961</strain>
    </source>
</reference>
<evidence type="ECO:0000313" key="8">
    <source>
        <dbReference type="Proteomes" id="UP000323136"/>
    </source>
</evidence>
<feature type="transmembrane region" description="Helical" evidence="6">
    <location>
        <begin position="20"/>
        <end position="40"/>
    </location>
</feature>
<evidence type="ECO:0000313" key="7">
    <source>
        <dbReference type="EMBL" id="TYP99901.1"/>
    </source>
</evidence>
<dbReference type="InterPro" id="IPR050833">
    <property type="entry name" value="Poly_Biosynth_Transport"/>
</dbReference>
<evidence type="ECO:0000256" key="2">
    <source>
        <dbReference type="ARBA" id="ARBA00022475"/>
    </source>
</evidence>
<evidence type="ECO:0000256" key="6">
    <source>
        <dbReference type="SAM" id="Phobius"/>
    </source>
</evidence>
<dbReference type="PANTHER" id="PTHR30250">
    <property type="entry name" value="PST FAMILY PREDICTED COLANIC ACID TRANSPORTER"/>
    <property type="match status" value="1"/>
</dbReference>
<dbReference type="OrthoDB" id="824226at2"/>
<feature type="transmembrane region" description="Helical" evidence="6">
    <location>
        <begin position="379"/>
        <end position="398"/>
    </location>
</feature>
<dbReference type="PANTHER" id="PTHR30250:SF11">
    <property type="entry name" value="O-ANTIGEN TRANSPORTER-RELATED"/>
    <property type="match status" value="1"/>
</dbReference>
<evidence type="ECO:0000256" key="3">
    <source>
        <dbReference type="ARBA" id="ARBA00022692"/>
    </source>
</evidence>
<dbReference type="RefSeq" id="WP_148868601.1">
    <property type="nucleotide sequence ID" value="NZ_VNIA01000001.1"/>
</dbReference>
<dbReference type="Pfam" id="PF01554">
    <property type="entry name" value="MatE"/>
    <property type="match status" value="1"/>
</dbReference>
<name>A0A5S5DVM2_9FLAO</name>
<dbReference type="InterPro" id="IPR002528">
    <property type="entry name" value="MATE_fam"/>
</dbReference>